<keyword evidence="4" id="KW-1185">Reference proteome</keyword>
<dbReference type="InterPro" id="IPR012349">
    <property type="entry name" value="Split_barrel_FMN-bd"/>
</dbReference>
<sequence length="213" mass="24664">MYIPEHFKENDLQLLHTAIKDIQVAHIITQHSYGVEASFVPLFLDTQQEEKGVLYGHIAKANTQWKEPLTNDEALVIFTGANHYITPSWYPAKQTHHKVVPTWNYVMVHVRGKIEFIQDPQELLSIVTKITDINEKRFNEPWHVRDAPTDYIQSMLKAIIGIRITITEIKGKYKLSQNYNEDTQQSIINGLRETKDNDGIKVAQLMQDQLNNN</sequence>
<evidence type="ECO:0000313" key="2">
    <source>
        <dbReference type="EMBL" id="CAI3934790.1"/>
    </source>
</evidence>
<organism evidence="2 3">
    <name type="scientific">Commensalibacter communis</name>
    <dbReference type="NCBI Taxonomy" id="2972786"/>
    <lineage>
        <taxon>Bacteria</taxon>
        <taxon>Pseudomonadati</taxon>
        <taxon>Pseudomonadota</taxon>
        <taxon>Alphaproteobacteria</taxon>
        <taxon>Acetobacterales</taxon>
        <taxon>Acetobacteraceae</taxon>
    </lineage>
</organism>
<dbReference type="SUPFAM" id="SSF50475">
    <property type="entry name" value="FMN-binding split barrel"/>
    <property type="match status" value="1"/>
</dbReference>
<dbReference type="Pfam" id="PF04299">
    <property type="entry name" value="FMN_bind_2"/>
    <property type="match status" value="1"/>
</dbReference>
<dbReference type="EMBL" id="CAMXCM010000001">
    <property type="protein sequence ID" value="CAI3934790.1"/>
    <property type="molecule type" value="Genomic_DNA"/>
</dbReference>
<dbReference type="PANTHER" id="PTHR35802:SF1">
    <property type="entry name" value="PROTEASE SYNTHASE AND SPORULATION PROTEIN PAI 2"/>
    <property type="match status" value="1"/>
</dbReference>
<comment type="caution">
    <text evidence="2">The sequence shown here is derived from an EMBL/GenBank/DDBJ whole genome shotgun (WGS) entry which is preliminary data.</text>
</comment>
<dbReference type="AlphaFoldDB" id="A0A9W4TNM5"/>
<dbReference type="InterPro" id="IPR007396">
    <property type="entry name" value="TR_PAI2-type"/>
</dbReference>
<accession>A0A9W4TNM5</accession>
<gene>
    <name evidence="1" type="ORF">R53529_LOCUS235</name>
    <name evidence="2" type="ORF">R53530_LOCUS866</name>
</gene>
<protein>
    <submittedName>
        <fullName evidence="1 2">Predicted FMN-binding regulatory protein PaiB (PaiB)</fullName>
    </submittedName>
</protein>
<evidence type="ECO:0000313" key="4">
    <source>
        <dbReference type="Proteomes" id="UP001154259"/>
    </source>
</evidence>
<reference evidence="2" key="1">
    <citation type="submission" date="2022-10" db="EMBL/GenBank/DDBJ databases">
        <authorList>
            <person name="Botero Cardona J."/>
        </authorList>
    </citation>
    <scope>NUCLEOTIDE SEQUENCE</scope>
    <source>
        <strain evidence="2">LMG 31819</strain>
        <strain evidence="1">R-53529</strain>
    </source>
</reference>
<dbReference type="EMBL" id="CAMXCS010000001">
    <property type="protein sequence ID" value="CAI3926059.1"/>
    <property type="molecule type" value="Genomic_DNA"/>
</dbReference>
<proteinExistence type="predicted"/>
<evidence type="ECO:0000313" key="1">
    <source>
        <dbReference type="EMBL" id="CAI3926059.1"/>
    </source>
</evidence>
<dbReference type="Gene3D" id="2.30.110.10">
    <property type="entry name" value="Electron Transport, Fmn-binding Protein, Chain A"/>
    <property type="match status" value="1"/>
</dbReference>
<dbReference type="Proteomes" id="UP001154259">
    <property type="component" value="Unassembled WGS sequence"/>
</dbReference>
<dbReference type="PANTHER" id="PTHR35802">
    <property type="entry name" value="PROTEASE SYNTHASE AND SPORULATION PROTEIN PAI 2"/>
    <property type="match status" value="1"/>
</dbReference>
<evidence type="ECO:0000313" key="3">
    <source>
        <dbReference type="Proteomes" id="UP001154255"/>
    </source>
</evidence>
<dbReference type="Proteomes" id="UP001154255">
    <property type="component" value="Unassembled WGS sequence"/>
</dbReference>
<dbReference type="PIRSF" id="PIRSF010372">
    <property type="entry name" value="PaiB"/>
    <property type="match status" value="1"/>
</dbReference>
<name>A0A9W4TNM5_9PROT</name>
<dbReference type="RefSeq" id="WP_271788691.1">
    <property type="nucleotide sequence ID" value="NZ_CAMXCM010000001.1"/>
</dbReference>